<keyword evidence="6 10" id="KW-0812">Transmembrane</keyword>
<feature type="transmembrane region" description="Helical" evidence="10">
    <location>
        <begin position="69"/>
        <end position="95"/>
    </location>
</feature>
<keyword evidence="8" id="KW-0764">Sulfate transport</keyword>
<dbReference type="AlphaFoldDB" id="A0A2K8L4P6"/>
<feature type="transmembrane region" description="Helical" evidence="10">
    <location>
        <begin position="132"/>
        <end position="151"/>
    </location>
</feature>
<dbReference type="InterPro" id="IPR050480">
    <property type="entry name" value="CysZ-like"/>
</dbReference>
<keyword evidence="7 10" id="KW-1133">Transmembrane helix</keyword>
<evidence type="ECO:0000256" key="8">
    <source>
        <dbReference type="ARBA" id="ARBA00023032"/>
    </source>
</evidence>
<dbReference type="KEGG" id="mfn:Ga0123462_1218"/>
<evidence type="ECO:0000256" key="10">
    <source>
        <dbReference type="SAM" id="Phobius"/>
    </source>
</evidence>
<evidence type="ECO:0000256" key="6">
    <source>
        <dbReference type="ARBA" id="ARBA00022692"/>
    </source>
</evidence>
<name>A0A2K8L4P6_9PROT</name>
<dbReference type="PANTHER" id="PTHR37468">
    <property type="entry name" value="SULFATE TRANSPORTER CYSZ"/>
    <property type="match status" value="1"/>
</dbReference>
<dbReference type="PANTHER" id="PTHR37468:SF1">
    <property type="entry name" value="SULFATE TRANSPORTER CYSZ"/>
    <property type="match status" value="1"/>
</dbReference>
<evidence type="ECO:0000313" key="11">
    <source>
        <dbReference type="EMBL" id="ATX82082.1"/>
    </source>
</evidence>
<gene>
    <name evidence="11" type="ORF">Ga0123462_1218</name>
</gene>
<keyword evidence="2" id="KW-0813">Transport</keyword>
<reference evidence="11 12" key="1">
    <citation type="submission" date="2016-12" db="EMBL/GenBank/DDBJ databases">
        <title>Isolation and genomic insights into novel planktonic Zetaproteobacteria from stratified waters of the Chesapeake Bay.</title>
        <authorList>
            <person name="McAllister S.M."/>
            <person name="Kato S."/>
            <person name="Chan C.S."/>
            <person name="Chiu B.K."/>
            <person name="Field E.K."/>
        </authorList>
    </citation>
    <scope>NUCLEOTIDE SEQUENCE [LARGE SCALE GENOMIC DNA]</scope>
    <source>
        <strain evidence="11 12">CP-8</strain>
    </source>
</reference>
<keyword evidence="9 10" id="KW-0472">Membrane</keyword>
<evidence type="ECO:0000256" key="7">
    <source>
        <dbReference type="ARBA" id="ARBA00022989"/>
    </source>
</evidence>
<evidence type="ECO:0000256" key="1">
    <source>
        <dbReference type="ARBA" id="ARBA00004141"/>
    </source>
</evidence>
<keyword evidence="5" id="KW-0028">Amino-acid biosynthesis</keyword>
<dbReference type="Pfam" id="PF07264">
    <property type="entry name" value="EI24"/>
    <property type="match status" value="1"/>
</dbReference>
<evidence type="ECO:0000256" key="4">
    <source>
        <dbReference type="ARBA" id="ARBA00022519"/>
    </source>
</evidence>
<dbReference type="GO" id="GO:0005886">
    <property type="term" value="C:plasma membrane"/>
    <property type="evidence" value="ECO:0007669"/>
    <property type="project" value="TreeGrafter"/>
</dbReference>
<accession>A0A2K8L4P6</accession>
<organism evidence="11 12">
    <name type="scientific">Mariprofundus ferrinatatus</name>
    <dbReference type="NCBI Taxonomy" id="1921087"/>
    <lineage>
        <taxon>Bacteria</taxon>
        <taxon>Pseudomonadati</taxon>
        <taxon>Pseudomonadota</taxon>
        <taxon>Candidatius Mariprofundia</taxon>
        <taxon>Mariprofundales</taxon>
        <taxon>Mariprofundaceae</taxon>
        <taxon>Mariprofundus</taxon>
    </lineage>
</organism>
<dbReference type="GO" id="GO:0000103">
    <property type="term" value="P:sulfate assimilation"/>
    <property type="evidence" value="ECO:0007669"/>
    <property type="project" value="TreeGrafter"/>
</dbReference>
<evidence type="ECO:0000256" key="9">
    <source>
        <dbReference type="ARBA" id="ARBA00023136"/>
    </source>
</evidence>
<evidence type="ECO:0000256" key="3">
    <source>
        <dbReference type="ARBA" id="ARBA00022475"/>
    </source>
</evidence>
<dbReference type="RefSeq" id="WP_100265473.1">
    <property type="nucleotide sequence ID" value="NZ_CP018800.1"/>
</dbReference>
<keyword evidence="12" id="KW-1185">Reference proteome</keyword>
<dbReference type="GO" id="GO:0019344">
    <property type="term" value="P:cysteine biosynthetic process"/>
    <property type="evidence" value="ECO:0007669"/>
    <property type="project" value="TreeGrafter"/>
</dbReference>
<dbReference type="EMBL" id="CP018800">
    <property type="protein sequence ID" value="ATX82082.1"/>
    <property type="molecule type" value="Genomic_DNA"/>
</dbReference>
<evidence type="ECO:0000256" key="2">
    <source>
        <dbReference type="ARBA" id="ARBA00022448"/>
    </source>
</evidence>
<evidence type="ECO:0000313" key="12">
    <source>
        <dbReference type="Proteomes" id="UP000231637"/>
    </source>
</evidence>
<feature type="transmembrane region" description="Helical" evidence="10">
    <location>
        <begin position="195"/>
        <end position="222"/>
    </location>
</feature>
<comment type="subcellular location">
    <subcellularLocation>
        <location evidence="1">Membrane</location>
        <topology evidence="1">Multi-pass membrane protein</topology>
    </subcellularLocation>
</comment>
<dbReference type="GO" id="GO:0009675">
    <property type="term" value="F:high-affinity sulfate:proton symporter activity"/>
    <property type="evidence" value="ECO:0007669"/>
    <property type="project" value="TreeGrafter"/>
</dbReference>
<keyword evidence="3" id="KW-1003">Cell membrane</keyword>
<sequence>MIKGVLAFMAGLKLLFARSELRSILMRMAGLLLLFMVLLSGAAFCMVDYVATLWIPEGEAWYWQVVSWFAWLLALLLALFTAAISFVMFGSAAVAPWLDELAARTEAVAGKPLQPASAAWPAMVLQSLVHSIRPLLGLLAWGVIALLFFWLPPLATAIWGYAGIRFLMFELIDTPASRRNWSFADRKSRLDESRWFYVGFSGVAALMLLVPIVNLTVIPAAVAGLSLHFSRQEP</sequence>
<keyword evidence="4" id="KW-0997">Cell inner membrane</keyword>
<evidence type="ECO:0000256" key="5">
    <source>
        <dbReference type="ARBA" id="ARBA00022605"/>
    </source>
</evidence>
<dbReference type="InterPro" id="IPR059112">
    <property type="entry name" value="CysZ/EI24"/>
</dbReference>
<dbReference type="Proteomes" id="UP000231637">
    <property type="component" value="Chromosome"/>
</dbReference>
<proteinExistence type="predicted"/>
<dbReference type="OrthoDB" id="5294406at2"/>
<protein>
    <submittedName>
        <fullName evidence="11">CysZ protein</fullName>
    </submittedName>
</protein>